<feature type="transmembrane region" description="Helical" evidence="1">
    <location>
        <begin position="12"/>
        <end position="33"/>
    </location>
</feature>
<protein>
    <submittedName>
        <fullName evidence="2">Unannotated protein</fullName>
    </submittedName>
</protein>
<proteinExistence type="predicted"/>
<evidence type="ECO:0000313" key="2">
    <source>
        <dbReference type="EMBL" id="CAB4791454.1"/>
    </source>
</evidence>
<keyword evidence="1" id="KW-0472">Membrane</keyword>
<dbReference type="AlphaFoldDB" id="A0A6J6X7N3"/>
<feature type="transmembrane region" description="Helical" evidence="1">
    <location>
        <begin position="241"/>
        <end position="263"/>
    </location>
</feature>
<feature type="transmembrane region" description="Helical" evidence="1">
    <location>
        <begin position="125"/>
        <end position="143"/>
    </location>
</feature>
<feature type="transmembrane region" description="Helical" evidence="1">
    <location>
        <begin position="268"/>
        <end position="287"/>
    </location>
</feature>
<dbReference type="SUPFAM" id="SSF103481">
    <property type="entry name" value="Multidrug resistance efflux transporter EmrE"/>
    <property type="match status" value="2"/>
</dbReference>
<name>A0A6J6X7N3_9ZZZZ</name>
<gene>
    <name evidence="2" type="ORF">UFOPK2958_01235</name>
</gene>
<feature type="transmembrane region" description="Helical" evidence="1">
    <location>
        <begin position="45"/>
        <end position="63"/>
    </location>
</feature>
<dbReference type="Gene3D" id="1.10.3730.20">
    <property type="match status" value="1"/>
</dbReference>
<evidence type="ECO:0000256" key="1">
    <source>
        <dbReference type="SAM" id="Phobius"/>
    </source>
</evidence>
<accession>A0A6J6X7N3</accession>
<feature type="transmembrane region" description="Helical" evidence="1">
    <location>
        <begin position="69"/>
        <end position="90"/>
    </location>
</feature>
<feature type="transmembrane region" description="Helical" evidence="1">
    <location>
        <begin position="181"/>
        <end position="202"/>
    </location>
</feature>
<dbReference type="EMBL" id="CAFAAB010000166">
    <property type="protein sequence ID" value="CAB4791454.1"/>
    <property type="molecule type" value="Genomic_DNA"/>
</dbReference>
<sequence>MVESYERTVKSPSVLVLLMVLFAGVLHAGWNAVAKGLSDTRTNFGLINIGVFIFSLVVLPFTGLSSGHLLWYVAASVAIHLVYEFVLMTAYDKGDFSTSYPVARGVAPLLVSFAGVVLAHEHLTGWSLTGIVVVAVGIISLSWSNSATASVEGIVWALGTGVAIALYTVIDGYGVRASGHALQYGATLFAIQSFLWVGGVTVKKGFAWIPSRRVFTLGALGGVSSMIAYTIVLWAQTKTTLGVVSALRETGVLWAAIIAVVIFREGRAIRIVLPATVVALGIGLLALG</sequence>
<organism evidence="2">
    <name type="scientific">freshwater metagenome</name>
    <dbReference type="NCBI Taxonomy" id="449393"/>
    <lineage>
        <taxon>unclassified sequences</taxon>
        <taxon>metagenomes</taxon>
        <taxon>ecological metagenomes</taxon>
    </lineage>
</organism>
<dbReference type="InterPro" id="IPR037185">
    <property type="entry name" value="EmrE-like"/>
</dbReference>
<feature type="transmembrane region" description="Helical" evidence="1">
    <location>
        <begin position="214"/>
        <end position="235"/>
    </location>
</feature>
<keyword evidence="1" id="KW-0812">Transmembrane</keyword>
<keyword evidence="1" id="KW-1133">Transmembrane helix</keyword>
<reference evidence="2" key="1">
    <citation type="submission" date="2020-05" db="EMBL/GenBank/DDBJ databases">
        <authorList>
            <person name="Chiriac C."/>
            <person name="Salcher M."/>
            <person name="Ghai R."/>
            <person name="Kavagutti S V."/>
        </authorList>
    </citation>
    <scope>NUCLEOTIDE SEQUENCE</scope>
</reference>
<feature type="transmembrane region" description="Helical" evidence="1">
    <location>
        <begin position="155"/>
        <end position="175"/>
    </location>
</feature>